<evidence type="ECO:0000313" key="3">
    <source>
        <dbReference type="Proteomes" id="UP001066276"/>
    </source>
</evidence>
<evidence type="ECO:0000313" key="2">
    <source>
        <dbReference type="EMBL" id="KAJ1199483.1"/>
    </source>
</evidence>
<name>A0AAV7VDV1_PLEWA</name>
<evidence type="ECO:0000256" key="1">
    <source>
        <dbReference type="SAM" id="MobiDB-lite"/>
    </source>
</evidence>
<dbReference type="AlphaFoldDB" id="A0AAV7VDV1"/>
<dbReference type="EMBL" id="JANPWB010000003">
    <property type="protein sequence ID" value="KAJ1199483.1"/>
    <property type="molecule type" value="Genomic_DNA"/>
</dbReference>
<organism evidence="2 3">
    <name type="scientific">Pleurodeles waltl</name>
    <name type="common">Iberian ribbed newt</name>
    <dbReference type="NCBI Taxonomy" id="8319"/>
    <lineage>
        <taxon>Eukaryota</taxon>
        <taxon>Metazoa</taxon>
        <taxon>Chordata</taxon>
        <taxon>Craniata</taxon>
        <taxon>Vertebrata</taxon>
        <taxon>Euteleostomi</taxon>
        <taxon>Amphibia</taxon>
        <taxon>Batrachia</taxon>
        <taxon>Caudata</taxon>
        <taxon>Salamandroidea</taxon>
        <taxon>Salamandridae</taxon>
        <taxon>Pleurodelinae</taxon>
        <taxon>Pleurodeles</taxon>
    </lineage>
</organism>
<proteinExistence type="predicted"/>
<reference evidence="2" key="1">
    <citation type="journal article" date="2022" name="bioRxiv">
        <title>Sequencing and chromosome-scale assembly of the giantPleurodeles waltlgenome.</title>
        <authorList>
            <person name="Brown T."/>
            <person name="Elewa A."/>
            <person name="Iarovenko S."/>
            <person name="Subramanian E."/>
            <person name="Araus A.J."/>
            <person name="Petzold A."/>
            <person name="Susuki M."/>
            <person name="Suzuki K.-i.T."/>
            <person name="Hayashi T."/>
            <person name="Toyoda A."/>
            <person name="Oliveira C."/>
            <person name="Osipova E."/>
            <person name="Leigh N.D."/>
            <person name="Simon A."/>
            <person name="Yun M.H."/>
        </authorList>
    </citation>
    <scope>NUCLEOTIDE SEQUENCE</scope>
    <source>
        <strain evidence="2">20211129_DDA</strain>
        <tissue evidence="2">Liver</tissue>
    </source>
</reference>
<dbReference type="Proteomes" id="UP001066276">
    <property type="component" value="Chromosome 2_1"/>
</dbReference>
<protein>
    <submittedName>
        <fullName evidence="2">Uncharacterized protein</fullName>
    </submittedName>
</protein>
<gene>
    <name evidence="2" type="ORF">NDU88_003317</name>
</gene>
<sequence>MDRRAGGRRPERRCTDSGKATPEAVGLLGHLKRRLVYTAVPKEKTVKDATFRNKASSSKVVHQVGAYCFSMPAQRLF</sequence>
<comment type="caution">
    <text evidence="2">The sequence shown here is derived from an EMBL/GenBank/DDBJ whole genome shotgun (WGS) entry which is preliminary data.</text>
</comment>
<feature type="compositionally biased region" description="Basic and acidic residues" evidence="1">
    <location>
        <begin position="1"/>
        <end position="16"/>
    </location>
</feature>
<feature type="region of interest" description="Disordered" evidence="1">
    <location>
        <begin position="1"/>
        <end position="21"/>
    </location>
</feature>
<keyword evidence="3" id="KW-1185">Reference proteome</keyword>
<accession>A0AAV7VDV1</accession>